<dbReference type="EMBL" id="CAKLPY010000002">
    <property type="protein sequence ID" value="CAH0995854.1"/>
    <property type="molecule type" value="Genomic_DNA"/>
</dbReference>
<proteinExistence type="predicted"/>
<gene>
    <name evidence="1" type="ORF">EMA8858_01982</name>
</gene>
<protein>
    <recommendedName>
        <fullName evidence="3">DUF4249 domain-containing protein</fullName>
    </recommendedName>
</protein>
<name>A0ABN8EW59_9BACT</name>
<sequence length="309" mass="34326">MKKHILLSLLIISQLTIFSCKSLVKEIDPSILPQTDSKLVVACFISPQDTILSAKITETKVLIGSTGDISNDITNASVKISDGTKTVSMIYHSTLGYYRALPSDLPILSGKTYTITVFTPDGRKVNASTSVPNKIDIKEVKVDSTKIVDIQRGNQVTNTEYNVKVIWQDIVGANNFYRALSVFDFIYQIPDPKNNKNSVLSPVSTMVDLRTIDDKNTDGQLISLNRSFQPFTSQGQPSTGQNISVKSLQNIKVGLFHTDSHYYNYHTSLRKQRENNNPFAEPVLLYTNINGGFGCFGAYNASWQEIKAK</sequence>
<dbReference type="RefSeq" id="WP_238806430.1">
    <property type="nucleotide sequence ID" value="NZ_CAKLPY010000002.1"/>
</dbReference>
<dbReference type="Proteomes" id="UP000837932">
    <property type="component" value="Unassembled WGS sequence"/>
</dbReference>
<dbReference type="InterPro" id="IPR025345">
    <property type="entry name" value="DUF4249"/>
</dbReference>
<reference evidence="1" key="1">
    <citation type="submission" date="2021-12" db="EMBL/GenBank/DDBJ databases">
        <authorList>
            <person name="Rodrigo-Torres L."/>
            <person name="Arahal R. D."/>
            <person name="Lucena T."/>
        </authorList>
    </citation>
    <scope>NUCLEOTIDE SEQUENCE</scope>
    <source>
        <strain evidence="1">CECT 8858</strain>
    </source>
</reference>
<comment type="caution">
    <text evidence="1">The sequence shown here is derived from an EMBL/GenBank/DDBJ whole genome shotgun (WGS) entry which is preliminary data.</text>
</comment>
<accession>A0ABN8EW59</accession>
<evidence type="ECO:0000313" key="1">
    <source>
        <dbReference type="EMBL" id="CAH0995854.1"/>
    </source>
</evidence>
<organism evidence="1 2">
    <name type="scientific">Emticicia aquatica</name>
    <dbReference type="NCBI Taxonomy" id="1681835"/>
    <lineage>
        <taxon>Bacteria</taxon>
        <taxon>Pseudomonadati</taxon>
        <taxon>Bacteroidota</taxon>
        <taxon>Cytophagia</taxon>
        <taxon>Cytophagales</taxon>
        <taxon>Leadbetterellaceae</taxon>
        <taxon>Emticicia</taxon>
    </lineage>
</organism>
<evidence type="ECO:0008006" key="3">
    <source>
        <dbReference type="Google" id="ProtNLM"/>
    </source>
</evidence>
<dbReference type="PROSITE" id="PS51257">
    <property type="entry name" value="PROKAR_LIPOPROTEIN"/>
    <property type="match status" value="1"/>
</dbReference>
<dbReference type="Pfam" id="PF14054">
    <property type="entry name" value="DUF4249"/>
    <property type="match status" value="1"/>
</dbReference>
<evidence type="ECO:0000313" key="2">
    <source>
        <dbReference type="Proteomes" id="UP000837932"/>
    </source>
</evidence>
<keyword evidence="2" id="KW-1185">Reference proteome</keyword>